<name>A0A4Q9WBM6_STALU</name>
<comment type="caution">
    <text evidence="2">The sequence shown here is derived from an EMBL/GenBank/DDBJ whole genome shotgun (WGS) entry which is preliminary data.</text>
</comment>
<dbReference type="EMBL" id="SCHB01000003">
    <property type="protein sequence ID" value="TBW72365.1"/>
    <property type="molecule type" value="Genomic_DNA"/>
</dbReference>
<accession>A0A4Q9WBM6</accession>
<proteinExistence type="predicted"/>
<evidence type="ECO:0000313" key="2">
    <source>
        <dbReference type="EMBL" id="TBW72365.1"/>
    </source>
</evidence>
<evidence type="ECO:0000256" key="1">
    <source>
        <dbReference type="SAM" id="Phobius"/>
    </source>
</evidence>
<organism evidence="2 3">
    <name type="scientific">Staphylococcus lugdunensis</name>
    <dbReference type="NCBI Taxonomy" id="28035"/>
    <lineage>
        <taxon>Bacteria</taxon>
        <taxon>Bacillati</taxon>
        <taxon>Bacillota</taxon>
        <taxon>Bacilli</taxon>
        <taxon>Bacillales</taxon>
        <taxon>Staphylococcaceae</taxon>
        <taxon>Staphylococcus</taxon>
    </lineage>
</organism>
<keyword evidence="1" id="KW-0472">Membrane</keyword>
<keyword evidence="1" id="KW-1133">Transmembrane helix</keyword>
<dbReference type="Proteomes" id="UP000293637">
    <property type="component" value="Unassembled WGS sequence"/>
</dbReference>
<dbReference type="RefSeq" id="WP_037540487.1">
    <property type="nucleotide sequence ID" value="NZ_AP021848.1"/>
</dbReference>
<reference evidence="2 3" key="1">
    <citation type="journal article" date="2019" name="Sci. Transl. Med.">
        <title>Quorum sensing between bacterial species on the skin protects against epidermal injury in atopic dermatitis.</title>
        <authorList>
            <person name="Williams M.R."/>
        </authorList>
    </citation>
    <scope>NUCLEOTIDE SEQUENCE [LARGE SCALE GENOMIC DNA]</scope>
    <source>
        <strain evidence="2 3">E7</strain>
    </source>
</reference>
<keyword evidence="1" id="KW-0812">Transmembrane</keyword>
<feature type="transmembrane region" description="Helical" evidence="1">
    <location>
        <begin position="12"/>
        <end position="35"/>
    </location>
</feature>
<gene>
    <name evidence="2" type="ORF">EQ812_05135</name>
</gene>
<sequence length="83" mass="9393">MLNNNVKYPHAKLLFDVVGIISSISILLLIAFNLYLKFESNGIVEIGVKWNESSLYIGLTLLFLIIFCAIISYILKFIKKGLN</sequence>
<feature type="transmembrane region" description="Helical" evidence="1">
    <location>
        <begin position="55"/>
        <end position="75"/>
    </location>
</feature>
<protein>
    <submittedName>
        <fullName evidence="2">Uncharacterized protein</fullName>
    </submittedName>
</protein>
<dbReference type="AlphaFoldDB" id="A0A4Q9WBM6"/>
<evidence type="ECO:0000313" key="3">
    <source>
        <dbReference type="Proteomes" id="UP000293637"/>
    </source>
</evidence>